<gene>
    <name evidence="4" type="ORF">AP3564_18240</name>
</gene>
<evidence type="ECO:0000259" key="3">
    <source>
        <dbReference type="Pfam" id="PF13751"/>
    </source>
</evidence>
<reference evidence="4 5" key="1">
    <citation type="submission" date="2016-10" db="EMBL/GenBank/DDBJ databases">
        <title>The whole genome sequencing and assembly of Aeribacillus pallidus KCTC3564 strain.</title>
        <authorList>
            <person name="Lee Y.-J."/>
            <person name="Park M.-K."/>
            <person name="Yi H."/>
            <person name="Bahn Y.-S."/>
            <person name="Kim J.F."/>
            <person name="Lee D.-W."/>
        </authorList>
    </citation>
    <scope>NUCLEOTIDE SEQUENCE [LARGE SCALE GENOMIC DNA]</scope>
    <source>
        <strain evidence="4 5">KCTC3564</strain>
    </source>
</reference>
<organism evidence="4 5">
    <name type="scientific">Aeribacillus pallidus</name>
    <dbReference type="NCBI Taxonomy" id="33936"/>
    <lineage>
        <taxon>Bacteria</taxon>
        <taxon>Bacillati</taxon>
        <taxon>Bacillota</taxon>
        <taxon>Bacilli</taxon>
        <taxon>Bacillales</taxon>
        <taxon>Bacillaceae</taxon>
        <taxon>Aeribacillus</taxon>
    </lineage>
</organism>
<evidence type="ECO:0000313" key="4">
    <source>
        <dbReference type="EMBL" id="ASS92481.1"/>
    </source>
</evidence>
<keyword evidence="1" id="KW-0175">Coiled coil</keyword>
<evidence type="ECO:0000256" key="1">
    <source>
        <dbReference type="SAM" id="Coils"/>
    </source>
</evidence>
<dbReference type="Proteomes" id="UP000214606">
    <property type="component" value="Chromosome"/>
</dbReference>
<dbReference type="InterPro" id="IPR008490">
    <property type="entry name" value="Transposase_InsH_N"/>
</dbReference>
<dbReference type="PANTHER" id="PTHR33408">
    <property type="entry name" value="TRANSPOSASE"/>
    <property type="match status" value="1"/>
</dbReference>
<dbReference type="KEGG" id="apak:AP3564_18240"/>
<dbReference type="NCBIfam" id="NF033551">
    <property type="entry name" value="transpos_IS1182"/>
    <property type="match status" value="1"/>
</dbReference>
<evidence type="ECO:0000259" key="2">
    <source>
        <dbReference type="Pfam" id="PF05598"/>
    </source>
</evidence>
<feature type="domain" description="Transposase InsH N-terminal" evidence="2">
    <location>
        <begin position="36"/>
        <end position="125"/>
    </location>
</feature>
<dbReference type="Pfam" id="PF05598">
    <property type="entry name" value="DUF772"/>
    <property type="match status" value="1"/>
</dbReference>
<proteinExistence type="predicted"/>
<feature type="coiled-coil region" evidence="1">
    <location>
        <begin position="192"/>
        <end position="258"/>
    </location>
</feature>
<dbReference type="InterPro" id="IPR047629">
    <property type="entry name" value="IS1182_transpos"/>
</dbReference>
<feature type="domain" description="Transposase DDE" evidence="3">
    <location>
        <begin position="412"/>
        <end position="535"/>
    </location>
</feature>
<evidence type="ECO:0000313" key="5">
    <source>
        <dbReference type="Proteomes" id="UP000214606"/>
    </source>
</evidence>
<accession>A0A223EBA5</accession>
<dbReference type="PANTHER" id="PTHR33408:SF2">
    <property type="entry name" value="TRANSPOSASE DDE DOMAIN-CONTAINING PROTEIN"/>
    <property type="match status" value="1"/>
</dbReference>
<dbReference type="EMBL" id="CP017703">
    <property type="protein sequence ID" value="ASS92481.1"/>
    <property type="molecule type" value="Genomic_DNA"/>
</dbReference>
<name>A0A223EBA5_9BACI</name>
<dbReference type="AlphaFoldDB" id="A0A223EBA5"/>
<sequence>MTLEGIQKIEVQKNKKRKKLVFQPYCNRQVMSILDIEMYIPENHVARLVDEMVESIPDEVLYTHYVGGGRAPYHPKMLLKVILYAYTQNVYSSRKMAQMVKENLPMMWLAGLQTPDHRTINDFRSVRMSNMMDSVFEQFVLQLVEQGLIDLDHIFVDGTKIEANANKYTFVWRKSVEKYDQKLRAKIQSFLQEAHQIALEELKEEQLEEELEKSSAQLSERIEALEKDYKQEEDKERKKELRSKKSQLTKQLKTIQTDYLPRLRKYKVQKQILGERNSYSKTDHEATFMRMKEDHMKNGQLKAGYNVQLATQHQFIVGFEIYQNPGDTRCFQPFMEKLLESMPKEKKLKYVIADAGYASEENYLYAIGEEKEPRFELLAPYQTYLKEQSKKFKKDLSKVQNWKYIEEDDCFICPNNRKVVFKYYQKRKNASGYIQDLKVYECEDCTDCPLKNGCTKAKGNRRVYWNTIYEEMKAKAKAALGDEQKAALYAKRKVDVESVFGNIKGNLRFTRFLLRGLHKVRTEFGIVAMAHNILKWAANSQTNFKNKETERMEKLIVFSIRSVFMDFLDKPFKLFPFLVF</sequence>
<evidence type="ECO:0008006" key="6">
    <source>
        <dbReference type="Google" id="ProtNLM"/>
    </source>
</evidence>
<dbReference type="Pfam" id="PF13751">
    <property type="entry name" value="DDE_Tnp_1_6"/>
    <property type="match status" value="1"/>
</dbReference>
<dbReference type="InterPro" id="IPR025668">
    <property type="entry name" value="Tnp_DDE_dom"/>
</dbReference>
<protein>
    <recommendedName>
        <fullName evidence="6">Transposase</fullName>
    </recommendedName>
</protein>